<evidence type="ECO:0000313" key="1">
    <source>
        <dbReference type="Proteomes" id="UP000887540"/>
    </source>
</evidence>
<protein>
    <submittedName>
        <fullName evidence="2">Transposase</fullName>
    </submittedName>
</protein>
<name>A0A914D373_9BILA</name>
<sequence>MERRAIYVWNHVNAAYSARQCHALYHCEQRKFKTRSWHGTPYATHLFTVQNSSINKMKLIWNNLRPDEVSHRSFSRFKLAVRQPEVYARMAHLKVVARTEALVE</sequence>
<evidence type="ECO:0000313" key="2">
    <source>
        <dbReference type="WBParaSite" id="ACRNAN_scaffold18284.g29558.t1"/>
    </source>
</evidence>
<organism evidence="1 2">
    <name type="scientific">Acrobeloides nanus</name>
    <dbReference type="NCBI Taxonomy" id="290746"/>
    <lineage>
        <taxon>Eukaryota</taxon>
        <taxon>Metazoa</taxon>
        <taxon>Ecdysozoa</taxon>
        <taxon>Nematoda</taxon>
        <taxon>Chromadorea</taxon>
        <taxon>Rhabditida</taxon>
        <taxon>Tylenchina</taxon>
        <taxon>Cephalobomorpha</taxon>
        <taxon>Cephaloboidea</taxon>
        <taxon>Cephalobidae</taxon>
        <taxon>Acrobeloides</taxon>
    </lineage>
</organism>
<dbReference type="Proteomes" id="UP000887540">
    <property type="component" value="Unplaced"/>
</dbReference>
<dbReference type="WBParaSite" id="ACRNAN_scaffold18284.g29558.t1">
    <property type="protein sequence ID" value="ACRNAN_scaffold18284.g29558.t1"/>
    <property type="gene ID" value="ACRNAN_scaffold18284.g29558"/>
</dbReference>
<dbReference type="AlphaFoldDB" id="A0A914D373"/>
<reference evidence="2" key="1">
    <citation type="submission" date="2022-11" db="UniProtKB">
        <authorList>
            <consortium name="WormBaseParasite"/>
        </authorList>
    </citation>
    <scope>IDENTIFICATION</scope>
</reference>
<accession>A0A914D373</accession>
<keyword evidence="1" id="KW-1185">Reference proteome</keyword>
<proteinExistence type="predicted"/>